<proteinExistence type="predicted"/>
<evidence type="ECO:0000313" key="2">
    <source>
        <dbReference type="EMBL" id="XCN73420.1"/>
    </source>
</evidence>
<accession>A0AAU8LWM5</accession>
<dbReference type="KEGG" id="eaj:Q3M24_01315"/>
<protein>
    <submittedName>
        <fullName evidence="2">Uncharacterized protein</fullName>
    </submittedName>
</protein>
<feature type="chain" id="PRO_5043493515" evidence="1">
    <location>
        <begin position="20"/>
        <end position="208"/>
    </location>
</feature>
<evidence type="ECO:0000256" key="1">
    <source>
        <dbReference type="SAM" id="SignalP"/>
    </source>
</evidence>
<dbReference type="AlphaFoldDB" id="A0AAU8LWM5"/>
<feature type="signal peptide" evidence="1">
    <location>
        <begin position="1"/>
        <end position="19"/>
    </location>
</feature>
<reference evidence="2" key="1">
    <citation type="journal article" date="2024" name="Syst. Appl. Microbiol.">
        <title>First single-strain enrichments of Electrothrix cable bacteria, description of E. aestuarii sp. nov. and E. rattekaaiensis sp. nov., and proposal of a cable bacteria taxonomy following the rules of the SeqCode.</title>
        <authorList>
            <person name="Plum-Jensen L.E."/>
            <person name="Schramm A."/>
            <person name="Marshall I.P.G."/>
        </authorList>
    </citation>
    <scope>NUCLEOTIDE SEQUENCE</scope>
    <source>
        <strain evidence="2">Rat1</strain>
    </source>
</reference>
<sequence length="208" mass="24565">MKIIFLFFFMVSIVSNAFSADVSIFDIQGFRLGESFSTVLKKISCQNPEIDKKYLNGKVSSIDLQCDYGKDGFFRFEFEHNEKLYRMTKVFWFYDNKSDYKQIFEKIRSKYGEPKFSGTVRRRSDGEERYSMCWGGCKTDISDSSDKVWKGKWVGENDKEKSLDIEFSKYINRGDGEPDPILVMSLYDPKLLHESLDWYKKKELDIQF</sequence>
<organism evidence="2">
    <name type="scientific">Candidatus Electrothrix aestuarii</name>
    <dbReference type="NCBI Taxonomy" id="3062594"/>
    <lineage>
        <taxon>Bacteria</taxon>
        <taxon>Pseudomonadati</taxon>
        <taxon>Thermodesulfobacteriota</taxon>
        <taxon>Desulfobulbia</taxon>
        <taxon>Desulfobulbales</taxon>
        <taxon>Desulfobulbaceae</taxon>
        <taxon>Candidatus Electrothrix</taxon>
    </lineage>
</organism>
<dbReference type="EMBL" id="CP159373">
    <property type="protein sequence ID" value="XCN73420.1"/>
    <property type="molecule type" value="Genomic_DNA"/>
</dbReference>
<name>A0AAU8LWM5_9BACT</name>
<keyword evidence="1" id="KW-0732">Signal</keyword>
<reference evidence="2" key="2">
    <citation type="submission" date="2024-06" db="EMBL/GenBank/DDBJ databases">
        <authorList>
            <person name="Plum-Jensen L.E."/>
            <person name="Schramm A."/>
            <person name="Marshall I.P.G."/>
        </authorList>
    </citation>
    <scope>NUCLEOTIDE SEQUENCE</scope>
    <source>
        <strain evidence="2">Rat1</strain>
    </source>
</reference>
<gene>
    <name evidence="2" type="ORF">Q3M24_01315</name>
</gene>